<dbReference type="EMBL" id="HBUE01251940">
    <property type="protein sequence ID" value="CAG6554702.1"/>
    <property type="molecule type" value="Transcribed_RNA"/>
</dbReference>
<feature type="chain" id="PRO_5036261011" evidence="1">
    <location>
        <begin position="21"/>
        <end position="114"/>
    </location>
</feature>
<keyword evidence="1" id="KW-0732">Signal</keyword>
<reference evidence="2" key="1">
    <citation type="submission" date="2021-05" db="EMBL/GenBank/DDBJ databases">
        <authorList>
            <person name="Alioto T."/>
            <person name="Alioto T."/>
            <person name="Gomez Garrido J."/>
        </authorList>
    </citation>
    <scope>NUCLEOTIDE SEQUENCE</scope>
</reference>
<dbReference type="EMBL" id="HBUE01251938">
    <property type="protein sequence ID" value="CAG6554699.1"/>
    <property type="molecule type" value="Transcribed_RNA"/>
</dbReference>
<dbReference type="AlphaFoldDB" id="A0A8D8II48"/>
<dbReference type="EMBL" id="HBUE01147014">
    <property type="protein sequence ID" value="CAG6503442.1"/>
    <property type="molecule type" value="Transcribed_RNA"/>
</dbReference>
<evidence type="ECO:0000313" key="2">
    <source>
        <dbReference type="EMBL" id="CAG6554699.1"/>
    </source>
</evidence>
<protein>
    <submittedName>
        <fullName evidence="2">(northern house mosquito) hypothetical protein</fullName>
    </submittedName>
</protein>
<proteinExistence type="predicted"/>
<sequence>MLRQRIQLVSSLMGGGVVWLLRVVGVPSRTCAEGEFVKPVELPNGRFPIEVAGGNVLPYSDGVAGFGWSGDVGVIMTSAIGPTGKSPRYPTGKVRIPAPECGSGAGLTSNVEFS</sequence>
<accession>A0A8D8II48</accession>
<feature type="signal peptide" evidence="1">
    <location>
        <begin position="1"/>
        <end position="20"/>
    </location>
</feature>
<organism evidence="2">
    <name type="scientific">Culex pipiens</name>
    <name type="common">House mosquito</name>
    <dbReference type="NCBI Taxonomy" id="7175"/>
    <lineage>
        <taxon>Eukaryota</taxon>
        <taxon>Metazoa</taxon>
        <taxon>Ecdysozoa</taxon>
        <taxon>Arthropoda</taxon>
        <taxon>Hexapoda</taxon>
        <taxon>Insecta</taxon>
        <taxon>Pterygota</taxon>
        <taxon>Neoptera</taxon>
        <taxon>Endopterygota</taxon>
        <taxon>Diptera</taxon>
        <taxon>Nematocera</taxon>
        <taxon>Culicoidea</taxon>
        <taxon>Culicidae</taxon>
        <taxon>Culicinae</taxon>
        <taxon>Culicini</taxon>
        <taxon>Culex</taxon>
        <taxon>Culex</taxon>
    </lineage>
</organism>
<dbReference type="EMBL" id="HBUE01147016">
    <property type="protein sequence ID" value="CAG6503445.1"/>
    <property type="molecule type" value="Transcribed_RNA"/>
</dbReference>
<name>A0A8D8II48_CULPI</name>
<evidence type="ECO:0000256" key="1">
    <source>
        <dbReference type="SAM" id="SignalP"/>
    </source>
</evidence>